<keyword evidence="3" id="KW-1185">Reference proteome</keyword>
<dbReference type="EMBL" id="BSKO01000001">
    <property type="protein sequence ID" value="GLO65761.1"/>
    <property type="molecule type" value="Genomic_DNA"/>
</dbReference>
<dbReference type="NCBIfam" id="TIGR01218">
    <property type="entry name" value="Gpos_tandem_5TM"/>
    <property type="match status" value="1"/>
</dbReference>
<keyword evidence="1" id="KW-1133">Transmembrane helix</keyword>
<gene>
    <name evidence="2" type="ORF">MACH08_15450</name>
</gene>
<proteinExistence type="predicted"/>
<feature type="transmembrane region" description="Helical" evidence="1">
    <location>
        <begin position="141"/>
        <end position="167"/>
    </location>
</feature>
<comment type="caution">
    <text evidence="2">The sequence shown here is derived from an EMBL/GenBank/DDBJ whole genome shotgun (WGS) entry which is preliminary data.</text>
</comment>
<accession>A0ABQ5THL5</accession>
<evidence type="ECO:0008006" key="4">
    <source>
        <dbReference type="Google" id="ProtNLM"/>
    </source>
</evidence>
<keyword evidence="1" id="KW-0472">Membrane</keyword>
<reference evidence="2 3" key="1">
    <citation type="submission" date="2023-02" db="EMBL/GenBank/DDBJ databases">
        <title>Oceanobacillus kimchii IFOP_LL358 isolated form Alexandrium catenella lab strain.</title>
        <authorList>
            <person name="Gajardo G."/>
            <person name="Ueki S."/>
            <person name="Maruyama F."/>
        </authorList>
    </citation>
    <scope>NUCLEOTIDE SEQUENCE [LARGE SCALE GENOMIC DNA]</scope>
    <source>
        <strain evidence="2 3">IFOP_LL358</strain>
    </source>
</reference>
<keyword evidence="1" id="KW-0812">Transmembrane</keyword>
<feature type="transmembrane region" description="Helical" evidence="1">
    <location>
        <begin position="173"/>
        <end position="193"/>
    </location>
</feature>
<name>A0ABQ5THL5_9BACI</name>
<evidence type="ECO:0000256" key="1">
    <source>
        <dbReference type="SAM" id="Phobius"/>
    </source>
</evidence>
<dbReference type="Proteomes" id="UP001275436">
    <property type="component" value="Unassembled WGS sequence"/>
</dbReference>
<evidence type="ECO:0000313" key="2">
    <source>
        <dbReference type="EMBL" id="GLO65761.1"/>
    </source>
</evidence>
<sequence>MNCEVQHLEKNMRYRFLIINGEYYIMDMKRSFWKIIFPFLFWLTPSPVYKVDEHHIVEQLKGETIEKAESSPVSLGGFAYAIGILLAPLMGYFIIPSSQLTNIILLILTLITVSLLYFSISRKHKKKLESVIKIETLPRNLLWIVPSSAKLVFKLVAAYTSLLVFVIWSFSLYIHSGNIMVLILTSGLFYLLLLSSRVTVEEGNTTVRFKDYEKVI</sequence>
<organism evidence="2 3">
    <name type="scientific">Oceanobacillus kimchii</name>
    <dbReference type="NCBI Taxonomy" id="746691"/>
    <lineage>
        <taxon>Bacteria</taxon>
        <taxon>Bacillati</taxon>
        <taxon>Bacillota</taxon>
        <taxon>Bacilli</taxon>
        <taxon>Bacillales</taxon>
        <taxon>Bacillaceae</taxon>
        <taxon>Oceanobacillus</taxon>
    </lineage>
</organism>
<protein>
    <recommendedName>
        <fullName evidence="4">DUF443 family protein</fullName>
    </recommendedName>
</protein>
<feature type="transmembrane region" description="Helical" evidence="1">
    <location>
        <begin position="100"/>
        <end position="120"/>
    </location>
</feature>
<dbReference type="Pfam" id="PF04276">
    <property type="entry name" value="DUF443"/>
    <property type="match status" value="1"/>
</dbReference>
<dbReference type="InterPro" id="IPR005915">
    <property type="entry name" value="Tandem_5TM"/>
</dbReference>
<dbReference type="RefSeq" id="WP_069685890.1">
    <property type="nucleotide sequence ID" value="NZ_BSKO01000001.1"/>
</dbReference>
<feature type="transmembrane region" description="Helical" evidence="1">
    <location>
        <begin position="72"/>
        <end position="94"/>
    </location>
</feature>
<evidence type="ECO:0000313" key="3">
    <source>
        <dbReference type="Proteomes" id="UP001275436"/>
    </source>
</evidence>